<feature type="compositionally biased region" description="Low complexity" evidence="1">
    <location>
        <begin position="212"/>
        <end position="227"/>
    </location>
</feature>
<name>A0A9J6F5V3_RHIMP</name>
<dbReference type="EMBL" id="JABSTU010000001">
    <property type="protein sequence ID" value="KAH8041629.1"/>
    <property type="molecule type" value="Genomic_DNA"/>
</dbReference>
<feature type="region of interest" description="Disordered" evidence="1">
    <location>
        <begin position="1"/>
        <end position="28"/>
    </location>
</feature>
<accession>A0A9J6F5V3</accession>
<feature type="region of interest" description="Disordered" evidence="1">
    <location>
        <begin position="86"/>
        <end position="227"/>
    </location>
</feature>
<reference evidence="3" key="2">
    <citation type="submission" date="2021-09" db="EMBL/GenBank/DDBJ databases">
        <authorList>
            <person name="Jia N."/>
            <person name="Wang J."/>
            <person name="Shi W."/>
            <person name="Du L."/>
            <person name="Sun Y."/>
            <person name="Zhan W."/>
            <person name="Jiang J."/>
            <person name="Wang Q."/>
            <person name="Zhang B."/>
            <person name="Ji P."/>
            <person name="Sakyi L.B."/>
            <person name="Cui X."/>
            <person name="Yuan T."/>
            <person name="Jiang B."/>
            <person name="Yang W."/>
            <person name="Lam T.T.-Y."/>
            <person name="Chang Q."/>
            <person name="Ding S."/>
            <person name="Wang X."/>
            <person name="Zhu J."/>
            <person name="Ruan X."/>
            <person name="Zhao L."/>
            <person name="Wei J."/>
            <person name="Que T."/>
            <person name="Du C."/>
            <person name="Cheng J."/>
            <person name="Dai P."/>
            <person name="Han X."/>
            <person name="Huang E."/>
            <person name="Gao Y."/>
            <person name="Liu J."/>
            <person name="Shao H."/>
            <person name="Ye R."/>
            <person name="Li L."/>
            <person name="Wei W."/>
            <person name="Wang X."/>
            <person name="Wang C."/>
            <person name="Huo Q."/>
            <person name="Li W."/>
            <person name="Guo W."/>
            <person name="Chen H."/>
            <person name="Chen S."/>
            <person name="Zhou L."/>
            <person name="Zhou L."/>
            <person name="Ni X."/>
            <person name="Tian J."/>
            <person name="Zhou Y."/>
            <person name="Sheng Y."/>
            <person name="Liu T."/>
            <person name="Pan Y."/>
            <person name="Xia L."/>
            <person name="Li J."/>
            <person name="Zhao F."/>
            <person name="Cao W."/>
        </authorList>
    </citation>
    <scope>NUCLEOTIDE SEQUENCE</scope>
    <source>
        <strain evidence="3">Rmic-2018</strain>
        <tissue evidence="3">Larvae</tissue>
    </source>
</reference>
<feature type="compositionally biased region" description="Low complexity" evidence="1">
    <location>
        <begin position="88"/>
        <end position="103"/>
    </location>
</feature>
<dbReference type="AlphaFoldDB" id="A0A9J6F5V3"/>
<feature type="compositionally biased region" description="Basic residues" evidence="1">
    <location>
        <begin position="199"/>
        <end position="211"/>
    </location>
</feature>
<keyword evidence="4" id="KW-1185">Reference proteome</keyword>
<reference evidence="3" key="1">
    <citation type="journal article" date="2020" name="Cell">
        <title>Large-Scale Comparative Analyses of Tick Genomes Elucidate Their Genetic Diversity and Vector Capacities.</title>
        <authorList>
            <consortium name="Tick Genome and Microbiome Consortium (TIGMIC)"/>
            <person name="Jia N."/>
            <person name="Wang J."/>
            <person name="Shi W."/>
            <person name="Du L."/>
            <person name="Sun Y."/>
            <person name="Zhan W."/>
            <person name="Jiang J.F."/>
            <person name="Wang Q."/>
            <person name="Zhang B."/>
            <person name="Ji P."/>
            <person name="Bell-Sakyi L."/>
            <person name="Cui X.M."/>
            <person name="Yuan T.T."/>
            <person name="Jiang B.G."/>
            <person name="Yang W.F."/>
            <person name="Lam T.T."/>
            <person name="Chang Q.C."/>
            <person name="Ding S.J."/>
            <person name="Wang X.J."/>
            <person name="Zhu J.G."/>
            <person name="Ruan X.D."/>
            <person name="Zhao L."/>
            <person name="Wei J.T."/>
            <person name="Ye R.Z."/>
            <person name="Que T.C."/>
            <person name="Du C.H."/>
            <person name="Zhou Y.H."/>
            <person name="Cheng J.X."/>
            <person name="Dai P.F."/>
            <person name="Guo W.B."/>
            <person name="Han X.H."/>
            <person name="Huang E.J."/>
            <person name="Li L.F."/>
            <person name="Wei W."/>
            <person name="Gao Y.C."/>
            <person name="Liu J.Z."/>
            <person name="Shao H.Z."/>
            <person name="Wang X."/>
            <person name="Wang C.C."/>
            <person name="Yang T.C."/>
            <person name="Huo Q.B."/>
            <person name="Li W."/>
            <person name="Chen H.Y."/>
            <person name="Chen S.E."/>
            <person name="Zhou L.G."/>
            <person name="Ni X.B."/>
            <person name="Tian J.H."/>
            <person name="Sheng Y."/>
            <person name="Liu T."/>
            <person name="Pan Y.S."/>
            <person name="Xia L.Y."/>
            <person name="Li J."/>
            <person name="Zhao F."/>
            <person name="Cao W.C."/>
        </authorList>
    </citation>
    <scope>NUCLEOTIDE SEQUENCE</scope>
    <source>
        <strain evidence="3">Rmic-2018</strain>
    </source>
</reference>
<feature type="transmembrane region" description="Helical" evidence="2">
    <location>
        <begin position="42"/>
        <end position="63"/>
    </location>
</feature>
<evidence type="ECO:0000313" key="3">
    <source>
        <dbReference type="EMBL" id="KAH8041629.1"/>
    </source>
</evidence>
<evidence type="ECO:0008006" key="5">
    <source>
        <dbReference type="Google" id="ProtNLM"/>
    </source>
</evidence>
<keyword evidence="2" id="KW-1133">Transmembrane helix</keyword>
<evidence type="ECO:0000256" key="2">
    <source>
        <dbReference type="SAM" id="Phobius"/>
    </source>
</evidence>
<keyword evidence="2" id="KW-0812">Transmembrane</keyword>
<feature type="compositionally biased region" description="Basic residues" evidence="1">
    <location>
        <begin position="167"/>
        <end position="179"/>
    </location>
</feature>
<evidence type="ECO:0000313" key="4">
    <source>
        <dbReference type="Proteomes" id="UP000821866"/>
    </source>
</evidence>
<keyword evidence="2" id="KW-0472">Membrane</keyword>
<dbReference type="Proteomes" id="UP000821866">
    <property type="component" value="Chromosome 1"/>
</dbReference>
<proteinExistence type="predicted"/>
<protein>
    <recommendedName>
        <fullName evidence="5">Transmembrane protein</fullName>
    </recommendedName>
</protein>
<gene>
    <name evidence="3" type="ORF">HPB51_017074</name>
</gene>
<sequence>MHRSGRPPATRRAQANKEEKELRSKKRCRRHHADNIRLMSKFSAVAFGTSAVVLALYVAVVIATEAWHDNSQDTGVIVDEADSNEGVAAGSQGSQGAIGRASSPPKSPGDSPANDEERKKSVAAVVTVRTPKRKKRASTNRDDDYTTRATAEDDDDATAIENGEGRGKRRKTSPKRTPKSRTSPADSSSVKLSGNAMHERKRNYIPRRKRSSTSSSTTMVWETSSVD</sequence>
<organism evidence="3 4">
    <name type="scientific">Rhipicephalus microplus</name>
    <name type="common">Cattle tick</name>
    <name type="synonym">Boophilus microplus</name>
    <dbReference type="NCBI Taxonomy" id="6941"/>
    <lineage>
        <taxon>Eukaryota</taxon>
        <taxon>Metazoa</taxon>
        <taxon>Ecdysozoa</taxon>
        <taxon>Arthropoda</taxon>
        <taxon>Chelicerata</taxon>
        <taxon>Arachnida</taxon>
        <taxon>Acari</taxon>
        <taxon>Parasitiformes</taxon>
        <taxon>Ixodida</taxon>
        <taxon>Ixodoidea</taxon>
        <taxon>Ixodidae</taxon>
        <taxon>Rhipicephalinae</taxon>
        <taxon>Rhipicephalus</taxon>
        <taxon>Boophilus</taxon>
    </lineage>
</organism>
<comment type="caution">
    <text evidence="3">The sequence shown here is derived from an EMBL/GenBank/DDBJ whole genome shotgun (WGS) entry which is preliminary data.</text>
</comment>
<evidence type="ECO:0000256" key="1">
    <source>
        <dbReference type="SAM" id="MobiDB-lite"/>
    </source>
</evidence>